<proteinExistence type="predicted"/>
<evidence type="ECO:0000313" key="2">
    <source>
        <dbReference type="EMBL" id="EME70028.1"/>
    </source>
</evidence>
<evidence type="ECO:0000313" key="3">
    <source>
        <dbReference type="Proteomes" id="UP000011744"/>
    </source>
</evidence>
<sequence length="100" mass="10838">MQYIIKAVGGGAEIDIKGRLTFAEASMFPKVLAELDKAGKAQWEIRLGELTFIDSTGMSLFVHIYDSANAAGTKVVIKGAAGPVREALDRAAFQTLFEFR</sequence>
<dbReference type="SUPFAM" id="SSF52091">
    <property type="entry name" value="SpoIIaa-like"/>
    <property type="match status" value="1"/>
</dbReference>
<dbReference type="RefSeq" id="WP_008616974.1">
    <property type="nucleotide sequence ID" value="NZ_AONQ01000023.1"/>
</dbReference>
<comment type="caution">
    <text evidence="2">The sequence shown here is derived from an EMBL/GenBank/DDBJ whole genome shotgun (WGS) entry which is preliminary data.</text>
</comment>
<dbReference type="InterPro" id="IPR002645">
    <property type="entry name" value="STAS_dom"/>
</dbReference>
<dbReference type="AlphaFoldDB" id="M3AB43"/>
<dbReference type="CDD" id="cd07043">
    <property type="entry name" value="STAS_anti-anti-sigma_factors"/>
    <property type="match status" value="1"/>
</dbReference>
<dbReference type="Proteomes" id="UP000011744">
    <property type="component" value="Unassembled WGS sequence"/>
</dbReference>
<dbReference type="Gene3D" id="3.30.750.24">
    <property type="entry name" value="STAS domain"/>
    <property type="match status" value="1"/>
</dbReference>
<dbReference type="InterPro" id="IPR036513">
    <property type="entry name" value="STAS_dom_sf"/>
</dbReference>
<dbReference type="PROSITE" id="PS50801">
    <property type="entry name" value="STAS"/>
    <property type="match status" value="1"/>
</dbReference>
<keyword evidence="3" id="KW-1185">Reference proteome</keyword>
<dbReference type="STRING" id="1244869.H261_10114"/>
<feature type="domain" description="STAS" evidence="1">
    <location>
        <begin position="1"/>
        <end position="100"/>
    </location>
</feature>
<name>M3AB43_9PROT</name>
<dbReference type="eggNOG" id="COG1366">
    <property type="taxonomic scope" value="Bacteria"/>
</dbReference>
<protein>
    <recommendedName>
        <fullName evidence="1">STAS domain-containing protein</fullName>
    </recommendedName>
</protein>
<evidence type="ECO:0000259" key="1">
    <source>
        <dbReference type="PROSITE" id="PS50801"/>
    </source>
</evidence>
<dbReference type="EMBL" id="AONQ01000023">
    <property type="protein sequence ID" value="EME70028.1"/>
    <property type="molecule type" value="Genomic_DNA"/>
</dbReference>
<dbReference type="OrthoDB" id="7357598at2"/>
<accession>M3AB43</accession>
<reference evidence="2 3" key="1">
    <citation type="journal article" date="2014" name="Genome Announc.">
        <title>Draft Genome Sequence of Magnetospirillum sp. Strain SO-1, a Freshwater Magnetotactic Bacterium Isolated from the Ol'khovka River, Russia.</title>
        <authorList>
            <person name="Grouzdev D.S."/>
            <person name="Dziuba M.V."/>
            <person name="Sukhacheva M.S."/>
            <person name="Mardanov A.V."/>
            <person name="Beletskiy A.V."/>
            <person name="Kuznetsov B.B."/>
            <person name="Skryabin K.G."/>
        </authorList>
    </citation>
    <scope>NUCLEOTIDE SEQUENCE [LARGE SCALE GENOMIC DNA]</scope>
    <source>
        <strain evidence="2 3">SO-1</strain>
    </source>
</reference>
<organism evidence="2 3">
    <name type="scientific">Paramagnetospirillum caucaseum</name>
    <dbReference type="NCBI Taxonomy" id="1244869"/>
    <lineage>
        <taxon>Bacteria</taxon>
        <taxon>Pseudomonadati</taxon>
        <taxon>Pseudomonadota</taxon>
        <taxon>Alphaproteobacteria</taxon>
        <taxon>Rhodospirillales</taxon>
        <taxon>Magnetospirillaceae</taxon>
        <taxon>Paramagnetospirillum</taxon>
    </lineage>
</organism>
<dbReference type="PATRIC" id="fig|1244869.3.peg.2048"/>
<gene>
    <name evidence="2" type="ORF">H261_10114</name>
</gene>
<dbReference type="Pfam" id="PF01740">
    <property type="entry name" value="STAS"/>
    <property type="match status" value="1"/>
</dbReference>